<gene>
    <name evidence="3" type="ORF">CKO43_18450</name>
</gene>
<dbReference type="PANTHER" id="PTHR43441">
    <property type="entry name" value="RIBOSOMAL-PROTEIN-SERINE ACETYLTRANSFERASE"/>
    <property type="match status" value="1"/>
</dbReference>
<dbReference type="InterPro" id="IPR037523">
    <property type="entry name" value="VOC_core"/>
</dbReference>
<evidence type="ECO:0000259" key="1">
    <source>
        <dbReference type="PROSITE" id="PS51186"/>
    </source>
</evidence>
<evidence type="ECO:0008006" key="5">
    <source>
        <dbReference type="Google" id="ProtNLM"/>
    </source>
</evidence>
<dbReference type="Pfam" id="PF13302">
    <property type="entry name" value="Acetyltransf_3"/>
    <property type="match status" value="1"/>
</dbReference>
<evidence type="ECO:0000259" key="2">
    <source>
        <dbReference type="PROSITE" id="PS51819"/>
    </source>
</evidence>
<proteinExistence type="predicted"/>
<accession>A0ABS1DYL7</accession>
<dbReference type="PROSITE" id="PS51819">
    <property type="entry name" value="VOC"/>
    <property type="match status" value="1"/>
</dbReference>
<dbReference type="InterPro" id="IPR051908">
    <property type="entry name" value="Ribosomal_N-acetyltransferase"/>
</dbReference>
<dbReference type="PANTHER" id="PTHR43441:SF11">
    <property type="entry name" value="RIBOSOMAL-PROTEIN-SERINE ACETYLTRANSFERASE"/>
    <property type="match status" value="1"/>
</dbReference>
<dbReference type="Gene3D" id="3.10.180.10">
    <property type="entry name" value="2,3-Dihydroxybiphenyl 1,2-Dioxygenase, domain 1"/>
    <property type="match status" value="1"/>
</dbReference>
<organism evidence="3 4">
    <name type="scientific">Rubrivivax gelatinosus</name>
    <name type="common">Rhodocyclus gelatinosus</name>
    <name type="synonym">Rhodopseudomonas gelatinosa</name>
    <dbReference type="NCBI Taxonomy" id="28068"/>
    <lineage>
        <taxon>Bacteria</taxon>
        <taxon>Pseudomonadati</taxon>
        <taxon>Pseudomonadota</taxon>
        <taxon>Betaproteobacteria</taxon>
        <taxon>Burkholderiales</taxon>
        <taxon>Sphaerotilaceae</taxon>
        <taxon>Rubrivivax</taxon>
    </lineage>
</organism>
<name>A0ABS1DYL7_RUBGE</name>
<dbReference type="Pfam" id="PF00903">
    <property type="entry name" value="Glyoxalase"/>
    <property type="match status" value="1"/>
</dbReference>
<protein>
    <recommendedName>
        <fullName evidence="5">GNAT family N-acetyltransferase</fullName>
    </recommendedName>
</protein>
<dbReference type="Gene3D" id="3.40.630.30">
    <property type="match status" value="1"/>
</dbReference>
<dbReference type="InterPro" id="IPR000182">
    <property type="entry name" value="GNAT_dom"/>
</dbReference>
<feature type="domain" description="N-acetyltransferase" evidence="1">
    <location>
        <begin position="159"/>
        <end position="313"/>
    </location>
</feature>
<dbReference type="SUPFAM" id="SSF55729">
    <property type="entry name" value="Acyl-CoA N-acyltransferases (Nat)"/>
    <property type="match status" value="1"/>
</dbReference>
<sequence length="314" mass="35181">MLHHVELYVGDLQRSTAFWTPLMQQLGWKVEPWSGGVNYLHGDSYLCFLQAPAEHLAAGYHRRRIGLNHLAFHARSREQVDTLRDWARAAGHPLLYEDRYPYAGGPGYYALYCEDPDRLKVELVAPHEDALVPSTLPPAELDAGAAVRLRRVSEADAAALFAAANDAEVMRFLDWPRPAGPEDVARHLRDAVRRWDAGREFQWAIVERAGGRVVGTISCRPRGHEADFGYFVGHPHWGRGLAFDAAGAVLGWLRTQPAMHRIWATADAENRRSRRLLERLGLQLEGVMRQAALRPNIGGGPRDSALYAWCRGDA</sequence>
<dbReference type="PROSITE" id="PS51186">
    <property type="entry name" value="GNAT"/>
    <property type="match status" value="1"/>
</dbReference>
<dbReference type="Proteomes" id="UP001041814">
    <property type="component" value="Unassembled WGS sequence"/>
</dbReference>
<evidence type="ECO:0000313" key="3">
    <source>
        <dbReference type="EMBL" id="MBK1714745.1"/>
    </source>
</evidence>
<evidence type="ECO:0000313" key="4">
    <source>
        <dbReference type="Proteomes" id="UP001041814"/>
    </source>
</evidence>
<keyword evidence="4" id="KW-1185">Reference proteome</keyword>
<feature type="domain" description="VOC" evidence="2">
    <location>
        <begin position="1"/>
        <end position="126"/>
    </location>
</feature>
<dbReference type="InterPro" id="IPR004360">
    <property type="entry name" value="Glyas_Fos-R_dOase_dom"/>
</dbReference>
<reference evidence="3" key="2">
    <citation type="journal article" date="2020" name="Microorganisms">
        <title>Osmotic Adaptation and Compatible Solute Biosynthesis of Phototrophic Bacteria as Revealed from Genome Analyses.</title>
        <authorList>
            <person name="Imhoff J.F."/>
            <person name="Rahn T."/>
            <person name="Kunzel S."/>
            <person name="Keller A."/>
            <person name="Neulinger S.C."/>
        </authorList>
    </citation>
    <scope>NUCLEOTIDE SEQUENCE</scope>
    <source>
        <strain evidence="3">IM 151</strain>
    </source>
</reference>
<dbReference type="InterPro" id="IPR029068">
    <property type="entry name" value="Glyas_Bleomycin-R_OHBP_Dase"/>
</dbReference>
<dbReference type="RefSeq" id="WP_200379538.1">
    <property type="nucleotide sequence ID" value="NZ_NRRU01000080.1"/>
</dbReference>
<dbReference type="SUPFAM" id="SSF54593">
    <property type="entry name" value="Glyoxalase/Bleomycin resistance protein/Dihydroxybiphenyl dioxygenase"/>
    <property type="match status" value="1"/>
</dbReference>
<dbReference type="EMBL" id="NRRU01000080">
    <property type="protein sequence ID" value="MBK1714745.1"/>
    <property type="molecule type" value="Genomic_DNA"/>
</dbReference>
<comment type="caution">
    <text evidence="3">The sequence shown here is derived from an EMBL/GenBank/DDBJ whole genome shotgun (WGS) entry which is preliminary data.</text>
</comment>
<dbReference type="InterPro" id="IPR016181">
    <property type="entry name" value="Acyl_CoA_acyltransferase"/>
</dbReference>
<reference evidence="3" key="1">
    <citation type="submission" date="2017-08" db="EMBL/GenBank/DDBJ databases">
        <authorList>
            <person name="Imhoff J.F."/>
            <person name="Rahn T."/>
            <person name="Kuenzel S."/>
            <person name="Neulinger S.C."/>
        </authorList>
    </citation>
    <scope>NUCLEOTIDE SEQUENCE</scope>
    <source>
        <strain evidence="3">IM 151</strain>
    </source>
</reference>